<organism evidence="2 3">
    <name type="scientific">Robertmurraya beringensis</name>
    <dbReference type="NCBI Taxonomy" id="641660"/>
    <lineage>
        <taxon>Bacteria</taxon>
        <taxon>Bacillati</taxon>
        <taxon>Bacillota</taxon>
        <taxon>Bacilli</taxon>
        <taxon>Bacillales</taxon>
        <taxon>Bacillaceae</taxon>
        <taxon>Robertmurraya</taxon>
    </lineage>
</organism>
<proteinExistence type="predicted"/>
<reference evidence="2 3" key="1">
    <citation type="submission" date="2024-09" db="EMBL/GenBank/DDBJ databases">
        <authorList>
            <person name="Sun Q."/>
            <person name="Mori K."/>
        </authorList>
    </citation>
    <scope>NUCLEOTIDE SEQUENCE [LARGE SCALE GENOMIC DNA]</scope>
    <source>
        <strain evidence="2 3">CGMCC 1.9126</strain>
    </source>
</reference>
<gene>
    <name evidence="2" type="ORF">ACFFHF_07250</name>
</gene>
<dbReference type="InterPro" id="IPR052928">
    <property type="entry name" value="Desiccation-related_membrane"/>
</dbReference>
<dbReference type="RefSeq" id="WP_160548196.1">
    <property type="nucleotide sequence ID" value="NZ_JBHLUU010000022.1"/>
</dbReference>
<sequence>MNAKKILLGVVVGGIASGIATLLTTPQSGVALRKNLVRFEEEWRQNLAALSTSIRDLSQEVASVTKEGKVVLSSLITDIKISVQAWKESTADNQHAIKIELDLIQEALRKLENDLGKN</sequence>
<keyword evidence="3" id="KW-1185">Reference proteome</keyword>
<dbReference type="Pfam" id="PF12732">
    <property type="entry name" value="YtxH"/>
    <property type="match status" value="1"/>
</dbReference>
<feature type="coiled-coil region" evidence="1">
    <location>
        <begin position="40"/>
        <end position="67"/>
    </location>
</feature>
<dbReference type="PANTHER" id="PTHR35792">
    <property type="entry name" value="GENERAL STRESS PROTEIN"/>
    <property type="match status" value="1"/>
</dbReference>
<keyword evidence="1" id="KW-0175">Coiled coil</keyword>
<dbReference type="InterPro" id="IPR024623">
    <property type="entry name" value="YtxH"/>
</dbReference>
<dbReference type="Proteomes" id="UP001589738">
    <property type="component" value="Unassembled WGS sequence"/>
</dbReference>
<evidence type="ECO:0000256" key="1">
    <source>
        <dbReference type="SAM" id="Coils"/>
    </source>
</evidence>
<dbReference type="PANTHER" id="PTHR35792:SF3">
    <property type="entry name" value="IG HYPOTHETICAL 17707"/>
    <property type="match status" value="1"/>
</dbReference>
<evidence type="ECO:0000313" key="3">
    <source>
        <dbReference type="Proteomes" id="UP001589738"/>
    </source>
</evidence>
<accession>A0ABV6KPY4</accession>
<evidence type="ECO:0000313" key="2">
    <source>
        <dbReference type="EMBL" id="MFC0475052.1"/>
    </source>
</evidence>
<dbReference type="EMBL" id="JBHLUU010000022">
    <property type="protein sequence ID" value="MFC0475052.1"/>
    <property type="molecule type" value="Genomic_DNA"/>
</dbReference>
<comment type="caution">
    <text evidence="2">The sequence shown here is derived from an EMBL/GenBank/DDBJ whole genome shotgun (WGS) entry which is preliminary data.</text>
</comment>
<protein>
    <submittedName>
        <fullName evidence="2">YtxH domain-containing protein</fullName>
    </submittedName>
</protein>
<name>A0ABV6KPY4_9BACI</name>